<accession>A0A8J8VZ15</accession>
<keyword evidence="6 8" id="KW-0012">Acyltransferase</keyword>
<feature type="transmembrane region" description="Helical" evidence="7">
    <location>
        <begin position="58"/>
        <end position="74"/>
    </location>
</feature>
<dbReference type="EMBL" id="WIWV01000117">
    <property type="protein sequence ID" value="KAF7713464.1"/>
    <property type="molecule type" value="Genomic_DNA"/>
</dbReference>
<dbReference type="GO" id="GO:0005783">
    <property type="term" value="C:endoplasmic reticulum"/>
    <property type="evidence" value="ECO:0007669"/>
    <property type="project" value="TreeGrafter"/>
</dbReference>
<feature type="transmembrane region" description="Helical" evidence="7">
    <location>
        <begin position="489"/>
        <end position="514"/>
    </location>
</feature>
<feature type="transmembrane region" description="Helical" evidence="7">
    <location>
        <begin position="457"/>
        <end position="477"/>
    </location>
</feature>
<evidence type="ECO:0000313" key="8">
    <source>
        <dbReference type="EMBL" id="KAF7713464.1"/>
    </source>
</evidence>
<organism evidence="8 9">
    <name type="scientific">Penicillium ucsense</name>
    <dbReference type="NCBI Taxonomy" id="2839758"/>
    <lineage>
        <taxon>Eukaryota</taxon>
        <taxon>Fungi</taxon>
        <taxon>Dikarya</taxon>
        <taxon>Ascomycota</taxon>
        <taxon>Pezizomycotina</taxon>
        <taxon>Eurotiomycetes</taxon>
        <taxon>Eurotiomycetidae</taxon>
        <taxon>Eurotiales</taxon>
        <taxon>Aspergillaceae</taxon>
        <taxon>Penicillium</taxon>
    </lineage>
</organism>
<dbReference type="GO" id="GO:0030258">
    <property type="term" value="P:lipid modification"/>
    <property type="evidence" value="ECO:0007669"/>
    <property type="project" value="TreeGrafter"/>
</dbReference>
<evidence type="ECO:0000256" key="7">
    <source>
        <dbReference type="SAM" id="Phobius"/>
    </source>
</evidence>
<keyword evidence="2" id="KW-0808">Transferase</keyword>
<dbReference type="OrthoDB" id="286734at2759"/>
<dbReference type="InterPro" id="IPR004299">
    <property type="entry name" value="MBOAT_fam"/>
</dbReference>
<feature type="transmembrane region" description="Helical" evidence="7">
    <location>
        <begin position="86"/>
        <end position="104"/>
    </location>
</feature>
<reference evidence="8" key="1">
    <citation type="journal article" date="2020" name="Front. Microbiol.">
        <title>Gene regulatory networks of Penicillium echinulatum 2HH and Penicillium oxalicum 114-2 inferred by a computational biology approach.</title>
        <authorList>
            <person name="Lenz A.R."/>
            <person name="Galan-Vasquez E."/>
            <person name="Balbinot E."/>
            <person name="De Abreu F.P."/>
            <person name="De Oliveira N.S."/>
            <person name="Da Rosa L.O."/>
            <person name="De Avila E Silva S."/>
            <person name="Camassola M."/>
            <person name="Dillon A.J.P."/>
            <person name="Perez-Rueda E."/>
        </authorList>
    </citation>
    <scope>NUCLEOTIDE SEQUENCE</scope>
    <source>
        <strain evidence="8">S1M29</strain>
    </source>
</reference>
<dbReference type="GO" id="GO:0016020">
    <property type="term" value="C:membrane"/>
    <property type="evidence" value="ECO:0007669"/>
    <property type="project" value="UniProtKB-SubCell"/>
</dbReference>
<evidence type="ECO:0000313" key="9">
    <source>
        <dbReference type="Proteomes" id="UP000631181"/>
    </source>
</evidence>
<keyword evidence="9" id="KW-1185">Reference proteome</keyword>
<evidence type="ECO:0000256" key="1">
    <source>
        <dbReference type="ARBA" id="ARBA00004141"/>
    </source>
</evidence>
<proteinExistence type="predicted"/>
<feature type="transmembrane region" description="Helical" evidence="7">
    <location>
        <begin position="411"/>
        <end position="429"/>
    </location>
</feature>
<evidence type="ECO:0000256" key="3">
    <source>
        <dbReference type="ARBA" id="ARBA00022692"/>
    </source>
</evidence>
<gene>
    <name evidence="8" type="ORF">PECM_001014</name>
</gene>
<dbReference type="AlphaFoldDB" id="A0A8J8VZ15"/>
<keyword evidence="5 7" id="KW-0472">Membrane</keyword>
<evidence type="ECO:0000256" key="6">
    <source>
        <dbReference type="ARBA" id="ARBA00023315"/>
    </source>
</evidence>
<evidence type="ECO:0000256" key="2">
    <source>
        <dbReference type="ARBA" id="ARBA00022679"/>
    </source>
</evidence>
<dbReference type="Pfam" id="PF03062">
    <property type="entry name" value="MBOAT"/>
    <property type="match status" value="1"/>
</dbReference>
<comment type="subcellular location">
    <subcellularLocation>
        <location evidence="1">Membrane</location>
        <topology evidence="1">Multi-pass membrane protein</topology>
    </subcellularLocation>
</comment>
<dbReference type="GO" id="GO:0003841">
    <property type="term" value="F:1-acylglycerol-3-phosphate O-acyltransferase activity"/>
    <property type="evidence" value="ECO:0007669"/>
    <property type="project" value="TreeGrafter"/>
</dbReference>
<dbReference type="PANTHER" id="PTHR13906">
    <property type="entry name" value="PORCUPINE"/>
    <property type="match status" value="1"/>
</dbReference>
<sequence>MTSSPTIFLQALFFPPSLVALLASLLARFFQYMYLPFSQIGLPSGYPAELTGASVDELKLLASFLISYPLAALLKRVPDAQPWKKNAFIIGASLFYLVGLFDLWDGLRTLIYSAAGTYAIAYYIDGSLMPWIGFLFLMGHMSINHIQRQILNDAQVVDITGAQMVLVMKLSSFCWNIHDGRLPQDKLTEAQKYSAITEFPSIVNYIGYVMFFPSLFAGPSFEYVDYRRWLDTTLFDIPPGTDPAKVPKTRKKRKIPRSGTPAAKKAAIGLFWIVAFLQLGSWFTKDFVLTDAFMEFSFPRRVFTVYMLGFTTRLKYYGVWCLTEGACILSGMGYNGFDPETGKVFWNRLENVNPWSLETAQNSYGYLGSWNKNTNHWLRNYVYLRVTPKGKKPGFRASMATFATSALWHGFYPGYYLTFVLGSFIQTVAKRFRRYVRPFFLTPDGTKPTPYKRYYDIASWLATQLTLGFAVLPFIYLDFTESMTVWSRVYFYGIIGTASSIMAFTSFSPVRSYLTAQLKRRNRPHVPRTMSQETIHPPTLGLSNDLEREFDEAVAEIRAEIDFRKRRGSVATMPTGEDLKHAVEQKIGRKL</sequence>
<dbReference type="GO" id="GO:0046474">
    <property type="term" value="P:glycerophospholipid biosynthetic process"/>
    <property type="evidence" value="ECO:0007669"/>
    <property type="project" value="TreeGrafter"/>
</dbReference>
<evidence type="ECO:0000256" key="5">
    <source>
        <dbReference type="ARBA" id="ARBA00023136"/>
    </source>
</evidence>
<name>A0A8J8VZ15_9EURO</name>
<dbReference type="Proteomes" id="UP000631181">
    <property type="component" value="Unassembled WGS sequence"/>
</dbReference>
<keyword evidence="3 7" id="KW-0812">Transmembrane</keyword>
<comment type="caution">
    <text evidence="8">The sequence shown here is derived from an EMBL/GenBank/DDBJ whole genome shotgun (WGS) entry which is preliminary data.</text>
</comment>
<evidence type="ECO:0000256" key="4">
    <source>
        <dbReference type="ARBA" id="ARBA00022989"/>
    </source>
</evidence>
<dbReference type="InterPro" id="IPR049941">
    <property type="entry name" value="LPLAT_7/PORCN-like"/>
</dbReference>
<dbReference type="GO" id="GO:0047184">
    <property type="term" value="F:1-acylglycerophosphocholine O-acyltransferase activity"/>
    <property type="evidence" value="ECO:0007669"/>
    <property type="project" value="TreeGrafter"/>
</dbReference>
<keyword evidence="4 7" id="KW-1133">Transmembrane helix</keyword>
<feature type="transmembrane region" description="Helical" evidence="7">
    <location>
        <begin position="262"/>
        <end position="283"/>
    </location>
</feature>
<protein>
    <submittedName>
        <fullName evidence="8">Lysophospholipid acyltransferase</fullName>
    </submittedName>
</protein>
<feature type="transmembrane region" description="Helical" evidence="7">
    <location>
        <begin position="7"/>
        <end position="30"/>
    </location>
</feature>
<feature type="transmembrane region" description="Helical" evidence="7">
    <location>
        <begin position="110"/>
        <end position="138"/>
    </location>
</feature>
<dbReference type="PANTHER" id="PTHR13906:SF4">
    <property type="entry name" value="LYSOPHOSPHOLIPID ACYLTRANSFERASE 6"/>
    <property type="match status" value="1"/>
</dbReference>